<reference evidence="2" key="1">
    <citation type="journal article" date="2023" name="Mol. Ecol. Resour.">
        <title>Chromosome-level genome assembly of a triploid poplar Populus alba 'Berolinensis'.</title>
        <authorList>
            <person name="Chen S."/>
            <person name="Yu Y."/>
            <person name="Wang X."/>
            <person name="Wang S."/>
            <person name="Zhang T."/>
            <person name="Zhou Y."/>
            <person name="He R."/>
            <person name="Meng N."/>
            <person name="Wang Y."/>
            <person name="Liu W."/>
            <person name="Liu Z."/>
            <person name="Liu J."/>
            <person name="Guo Q."/>
            <person name="Huang H."/>
            <person name="Sederoff R.R."/>
            <person name="Wang G."/>
            <person name="Qu G."/>
            <person name="Chen S."/>
        </authorList>
    </citation>
    <scope>NUCLEOTIDE SEQUENCE</scope>
    <source>
        <strain evidence="2">SC-2020</strain>
    </source>
</reference>
<feature type="region of interest" description="Disordered" evidence="1">
    <location>
        <begin position="61"/>
        <end position="82"/>
    </location>
</feature>
<evidence type="ECO:0000313" key="2">
    <source>
        <dbReference type="EMBL" id="KAJ6994374.1"/>
    </source>
</evidence>
<evidence type="ECO:0000313" key="3">
    <source>
        <dbReference type="Proteomes" id="UP001164929"/>
    </source>
</evidence>
<dbReference type="Proteomes" id="UP001164929">
    <property type="component" value="Chromosome 6"/>
</dbReference>
<proteinExistence type="predicted"/>
<dbReference type="EMBL" id="JAQIZT010000006">
    <property type="protein sequence ID" value="KAJ6994374.1"/>
    <property type="molecule type" value="Genomic_DNA"/>
</dbReference>
<sequence>MTTLSHAFSGCPLWSRRLFCRRLSLKASVGNKASKQDKSSGPGRDPLYAIVGVAHHINRSSDFISPPASGVNKEEQHSGPSS</sequence>
<organism evidence="2 3">
    <name type="scientific">Populus alba x Populus x berolinensis</name>
    <dbReference type="NCBI Taxonomy" id="444605"/>
    <lineage>
        <taxon>Eukaryota</taxon>
        <taxon>Viridiplantae</taxon>
        <taxon>Streptophyta</taxon>
        <taxon>Embryophyta</taxon>
        <taxon>Tracheophyta</taxon>
        <taxon>Spermatophyta</taxon>
        <taxon>Magnoliopsida</taxon>
        <taxon>eudicotyledons</taxon>
        <taxon>Gunneridae</taxon>
        <taxon>Pentapetalae</taxon>
        <taxon>rosids</taxon>
        <taxon>fabids</taxon>
        <taxon>Malpighiales</taxon>
        <taxon>Salicaceae</taxon>
        <taxon>Saliceae</taxon>
        <taxon>Populus</taxon>
    </lineage>
</organism>
<dbReference type="AlphaFoldDB" id="A0AAD6QQ06"/>
<comment type="caution">
    <text evidence="2">The sequence shown here is derived from an EMBL/GenBank/DDBJ whole genome shotgun (WGS) entry which is preliminary data.</text>
</comment>
<feature type="compositionally biased region" description="Basic and acidic residues" evidence="1">
    <location>
        <begin position="72"/>
        <end position="82"/>
    </location>
</feature>
<accession>A0AAD6QQ06</accession>
<gene>
    <name evidence="2" type="ORF">NC653_017256</name>
</gene>
<name>A0AAD6QQ06_9ROSI</name>
<protein>
    <submittedName>
        <fullName evidence="2">Uncharacterized protein</fullName>
    </submittedName>
</protein>
<keyword evidence="3" id="KW-1185">Reference proteome</keyword>
<evidence type="ECO:0000256" key="1">
    <source>
        <dbReference type="SAM" id="MobiDB-lite"/>
    </source>
</evidence>